<dbReference type="GO" id="GO:0005096">
    <property type="term" value="F:GTPase activator activity"/>
    <property type="evidence" value="ECO:0007669"/>
    <property type="project" value="UniProtKB-KW"/>
</dbReference>
<dbReference type="SUPFAM" id="SSF48350">
    <property type="entry name" value="GTPase activation domain, GAP"/>
    <property type="match status" value="1"/>
</dbReference>
<dbReference type="GO" id="GO:0006897">
    <property type="term" value="P:endocytosis"/>
    <property type="evidence" value="ECO:0007669"/>
    <property type="project" value="UniProtKB-KW"/>
</dbReference>
<dbReference type="GO" id="GO:0051049">
    <property type="term" value="P:regulation of transport"/>
    <property type="evidence" value="ECO:0007669"/>
    <property type="project" value="UniProtKB-ARBA"/>
</dbReference>
<evidence type="ECO:0000259" key="9">
    <source>
        <dbReference type="PROSITE" id="PS51205"/>
    </source>
</evidence>
<dbReference type="Pfam" id="PF02204">
    <property type="entry name" value="VPS9"/>
    <property type="match status" value="1"/>
</dbReference>
<dbReference type="GO" id="GO:0031267">
    <property type="term" value="F:small GTPase binding"/>
    <property type="evidence" value="ECO:0007669"/>
    <property type="project" value="TreeGrafter"/>
</dbReference>
<keyword evidence="11" id="KW-1185">Reference proteome</keyword>
<dbReference type="Gene3D" id="1.10.246.120">
    <property type="match status" value="1"/>
</dbReference>
<dbReference type="Proteomes" id="UP001374579">
    <property type="component" value="Unassembled WGS sequence"/>
</dbReference>
<keyword evidence="3" id="KW-0343">GTPase activation</keyword>
<evidence type="ECO:0000259" key="8">
    <source>
        <dbReference type="PROSITE" id="PS50018"/>
    </source>
</evidence>
<feature type="compositionally biased region" description="Polar residues" evidence="7">
    <location>
        <begin position="474"/>
        <end position="487"/>
    </location>
</feature>
<evidence type="ECO:0000256" key="5">
    <source>
        <dbReference type="ARBA" id="ARBA00022658"/>
    </source>
</evidence>
<sequence>MSLTSDLAELGQHLQNERLFVSTEKEQLQRLYENLRQTSERLLHVAWIGRQQKAILGTCLTHGSDTKAVDVCGRSNEVENTNFVDSYKHFSHHDSKYGDLLKFLWENPATVGQCIYEGEKMGFPGMDHVITTITASVYGGCMFREDESAMLSILKLLTELQVANDDNPRRLLRRGNCAFSLMYKQLCDSLFSARLFLTAALHEPIMRLLMEEEWFYDIDPSKALVRFPPKDRLKRFGEAGTEEHKVKQSNYRTFIVDKLVTLTTRFISSIKANLHCFPPSLAWLVGQVFTALTASGNVDQTEVRSACADLVFALFICPAICDPEPYGITSDIPISHITRHNLMQIAQIIQVLAISHWDDIDPKVKDLYSRFEKGCMSSVLDFFLDGSWDDAVLSPGLAPPNLPMRSAMLMTPSDVKQLIAFLRQTSNVLDDKHPAKKQMEATLATLPQDIPPSPVDCFGATSPSNSLNIDPTVNASGTLSAPDTPGSQRKMFRGKTHKKKNSTVNAPPIFDEGMGDTGEREKLSAPEDVLVITVVPPADCPGMIPEKKVLAWEYENRRRKVKYPSSVSDTISVPAAETQEKRTRFSLSHDQESIGNASDGPEALSEAASSHSVDENELDNFSDMMSANVSGRGSPSISGRDTPLSQAESVEENRNGTAELPVPVPETVQKQNRVDVTDRFGKFELERDEIKSTVSDTWSTDVLASDSETTDQNQLDRLEEVAEDNFMRSFNMLGNRDPEPVSEISETASDAWSTDVLASDTDEKNSERLRELEDQDEVSSIVDRDEADSSLGNEDVRADDDPGLEALGAVGGAPTSDDLGDVFHMSNEAAKPAREEPADTPKKTPFPGPKSLHPPQFHRTSGQGGRQSDPHHVVRNRAWKDRHSDGAYDRRTYHGPFPQRPMNPGVNLWVSTNGQLSGNGATDKAMMSGSAPQSSGLVDNAPPPSAPSRRPTDKKVEMRHPQPQPKEDRTSQDSGNPLIEITEALRSPGSGSSTATATVENPENPESLADLDPADALMLSEQQNSRIDESRLSTALSMFDPFSSEGDGDASTLSTNANNNRSIETLKEDSAFAVSSGAGDNLANMSSRSVDSAIELLCEDDSAFKEVKVNGGAAGVSVEDKGKGALQKGMGSTAPVAGSGAGFLQRDSPDNISLRSDDKDFTDGDESDRANKKGSGFFKTFRDKLHKGIKRKTTKLDKDLLDAQDDASRNNRGEGEGSDTGSCKVETSDDILAKYRTPKKGTGKHGSGNENSDQGQDLAQNGAGEEEKLAAAQVEENTPFFDPSNLEGCFAFQDAKRKLRLVLSMCEIQPGFSQQMQSQSPRPASGSPREHELVYLLKAQLAEAVNLQNKDLVTRLHEVIRCIKLFDADGCKKLLKSLREEYRNRAAYISYLVRCRQGLLSAVSHLQKMLNRVERDKEIIGKHLINVCVRLFIERHEKRVLQFIAMFQKLEMADEKTHLVETFLREMYNDMMQDDLWKAASEVQLDLGQAAIERLLMSRIYSHAMFPNADGDILRDQLTQQHIRKLSGLMSPTHKDLRIPRVYHFECPWPAAQHEILMINAYKTPKDKLKCVLRCSQTIMNLLSLANERSVPAADDFMPVLIFVLIKANPPCLLSTIQYVESFYKNRLHGEEQYWWMQFSSAVEFIKTMDYSAT</sequence>
<dbReference type="GO" id="GO:0005829">
    <property type="term" value="C:cytosol"/>
    <property type="evidence" value="ECO:0007669"/>
    <property type="project" value="TreeGrafter"/>
</dbReference>
<protein>
    <recommendedName>
        <fullName evidence="12">GTPase-activating protein and VPS9 domain-containing protein 1</fullName>
    </recommendedName>
</protein>
<feature type="compositionally biased region" description="Basic residues" evidence="7">
    <location>
        <begin position="490"/>
        <end position="501"/>
    </location>
</feature>
<dbReference type="GO" id="GO:0016020">
    <property type="term" value="C:membrane"/>
    <property type="evidence" value="ECO:0007669"/>
    <property type="project" value="UniProtKB-SubCell"/>
</dbReference>
<accession>A0AAN9G5I6</accession>
<feature type="compositionally biased region" description="Polar residues" evidence="7">
    <location>
        <begin position="1248"/>
        <end position="1259"/>
    </location>
</feature>
<comment type="subcellular location">
    <subcellularLocation>
        <location evidence="1">Membrane</location>
        <topology evidence="1">Peripheral membrane protein</topology>
    </subcellularLocation>
</comment>
<feature type="compositionally biased region" description="Basic and acidic residues" evidence="7">
    <location>
        <begin position="1200"/>
        <end position="1215"/>
    </location>
</feature>
<feature type="compositionally biased region" description="Polar residues" evidence="7">
    <location>
        <begin position="623"/>
        <end position="648"/>
    </location>
</feature>
<feature type="domain" description="Ras-GAP" evidence="8">
    <location>
        <begin position="145"/>
        <end position="354"/>
    </location>
</feature>
<gene>
    <name evidence="10" type="ORF">V1264_006227</name>
</gene>
<name>A0AAN9G5I6_9CAEN</name>
<evidence type="ECO:0000256" key="3">
    <source>
        <dbReference type="ARBA" id="ARBA00022468"/>
    </source>
</evidence>
<keyword evidence="4" id="KW-0254">Endocytosis</keyword>
<feature type="compositionally biased region" description="Low complexity" evidence="7">
    <location>
        <begin position="989"/>
        <end position="998"/>
    </location>
</feature>
<evidence type="ECO:0000256" key="1">
    <source>
        <dbReference type="ARBA" id="ARBA00004170"/>
    </source>
</evidence>
<evidence type="ECO:0000313" key="11">
    <source>
        <dbReference type="Proteomes" id="UP001374579"/>
    </source>
</evidence>
<keyword evidence="5" id="KW-0344">Guanine-nucleotide releasing factor</keyword>
<dbReference type="Gene3D" id="1.10.506.10">
    <property type="entry name" value="GTPase Activation - p120gap, domain 1"/>
    <property type="match status" value="1"/>
</dbReference>
<feature type="region of interest" description="Disordered" evidence="7">
    <location>
        <begin position="561"/>
        <end position="660"/>
    </location>
</feature>
<evidence type="ECO:0000256" key="7">
    <source>
        <dbReference type="SAM" id="MobiDB-lite"/>
    </source>
</evidence>
<dbReference type="SMART" id="SM00167">
    <property type="entry name" value="VPS9"/>
    <property type="match status" value="1"/>
</dbReference>
<feature type="compositionally biased region" description="Basic and acidic residues" evidence="7">
    <location>
        <begin position="578"/>
        <end position="592"/>
    </location>
</feature>
<feature type="region of interest" description="Disordered" evidence="7">
    <location>
        <begin position="1126"/>
        <end position="1175"/>
    </location>
</feature>
<dbReference type="CDD" id="cd05129">
    <property type="entry name" value="RasGAP_RAP6"/>
    <property type="match status" value="1"/>
</dbReference>
<dbReference type="PANTHER" id="PTHR23101:SF25">
    <property type="entry name" value="GTPASE-ACTIVATING PROTEIN AND VPS9 DOMAIN-CONTAINING PROTEIN 1"/>
    <property type="match status" value="1"/>
</dbReference>
<dbReference type="InterPro" id="IPR003123">
    <property type="entry name" value="VPS9"/>
</dbReference>
<feature type="compositionally biased region" description="Basic and acidic residues" evidence="7">
    <location>
        <begin position="950"/>
        <end position="971"/>
    </location>
</feature>
<dbReference type="EMBL" id="JBAMIC010000018">
    <property type="protein sequence ID" value="KAK7094715.1"/>
    <property type="molecule type" value="Genomic_DNA"/>
</dbReference>
<evidence type="ECO:0000256" key="4">
    <source>
        <dbReference type="ARBA" id="ARBA00022583"/>
    </source>
</evidence>
<feature type="compositionally biased region" description="Basic and acidic residues" evidence="7">
    <location>
        <begin position="1155"/>
        <end position="1171"/>
    </location>
</feature>
<feature type="region of interest" description="Disordered" evidence="7">
    <location>
        <begin position="474"/>
        <end position="522"/>
    </location>
</feature>
<proteinExistence type="inferred from homology"/>
<dbReference type="Pfam" id="PF18151">
    <property type="entry name" value="DUF5601"/>
    <property type="match status" value="1"/>
</dbReference>
<dbReference type="GO" id="GO:0030139">
    <property type="term" value="C:endocytic vesicle"/>
    <property type="evidence" value="ECO:0007669"/>
    <property type="project" value="TreeGrafter"/>
</dbReference>
<dbReference type="Gene3D" id="1.20.1050.80">
    <property type="entry name" value="VPS9 domain"/>
    <property type="match status" value="1"/>
</dbReference>
<dbReference type="InterPro" id="IPR037191">
    <property type="entry name" value="VPS9_dom_sf"/>
</dbReference>
<feature type="compositionally biased region" description="Basic and acidic residues" evidence="7">
    <location>
        <begin position="761"/>
        <end position="772"/>
    </location>
</feature>
<evidence type="ECO:0008006" key="12">
    <source>
        <dbReference type="Google" id="ProtNLM"/>
    </source>
</evidence>
<dbReference type="GO" id="GO:0005085">
    <property type="term" value="F:guanyl-nucleotide exchange factor activity"/>
    <property type="evidence" value="ECO:0007669"/>
    <property type="project" value="UniProtKB-KW"/>
</dbReference>
<evidence type="ECO:0000256" key="2">
    <source>
        <dbReference type="ARBA" id="ARBA00008489"/>
    </source>
</evidence>
<dbReference type="FunFam" id="1.20.1050.80:FF:000001">
    <property type="entry name" value="GTPase-activating protein and VPS9 domain-containing protein 1 isoform X1"/>
    <property type="match status" value="1"/>
</dbReference>
<dbReference type="PROSITE" id="PS51205">
    <property type="entry name" value="VPS9"/>
    <property type="match status" value="1"/>
</dbReference>
<feature type="compositionally biased region" description="Polar residues" evidence="7">
    <location>
        <begin position="909"/>
        <end position="920"/>
    </location>
</feature>
<dbReference type="PANTHER" id="PTHR23101">
    <property type="entry name" value="RAB GDP/GTP EXCHANGE FACTOR"/>
    <property type="match status" value="1"/>
</dbReference>
<dbReference type="Pfam" id="PF00616">
    <property type="entry name" value="RasGAP"/>
    <property type="match status" value="1"/>
</dbReference>
<feature type="domain" description="VPS9" evidence="9">
    <location>
        <begin position="1513"/>
        <end position="1654"/>
    </location>
</feature>
<evidence type="ECO:0000256" key="6">
    <source>
        <dbReference type="ARBA" id="ARBA00023136"/>
    </source>
</evidence>
<organism evidence="10 11">
    <name type="scientific">Littorina saxatilis</name>
    <dbReference type="NCBI Taxonomy" id="31220"/>
    <lineage>
        <taxon>Eukaryota</taxon>
        <taxon>Metazoa</taxon>
        <taxon>Spiralia</taxon>
        <taxon>Lophotrochozoa</taxon>
        <taxon>Mollusca</taxon>
        <taxon>Gastropoda</taxon>
        <taxon>Caenogastropoda</taxon>
        <taxon>Littorinimorpha</taxon>
        <taxon>Littorinoidea</taxon>
        <taxon>Littorinidae</taxon>
        <taxon>Littorina</taxon>
    </lineage>
</organism>
<dbReference type="SUPFAM" id="SSF109993">
    <property type="entry name" value="VPS9 domain"/>
    <property type="match status" value="1"/>
</dbReference>
<dbReference type="PROSITE" id="PS50018">
    <property type="entry name" value="RAS_GTPASE_ACTIV_2"/>
    <property type="match status" value="1"/>
</dbReference>
<feature type="compositionally biased region" description="Basic and acidic residues" evidence="7">
    <location>
        <begin position="831"/>
        <end position="842"/>
    </location>
</feature>
<evidence type="ECO:0000313" key="10">
    <source>
        <dbReference type="EMBL" id="KAK7094715.1"/>
    </source>
</evidence>
<comment type="caution">
    <text evidence="10">The sequence shown here is derived from an EMBL/GenBank/DDBJ whole genome shotgun (WGS) entry which is preliminary data.</text>
</comment>
<dbReference type="InterPro" id="IPR045046">
    <property type="entry name" value="Vps9-like"/>
</dbReference>
<keyword evidence="6" id="KW-0472">Membrane</keyword>
<comment type="similarity">
    <text evidence="2">Belongs to the GAPVD1 family.</text>
</comment>
<dbReference type="InterPro" id="IPR001936">
    <property type="entry name" value="RasGAP_dom"/>
</dbReference>
<dbReference type="InterPro" id="IPR041545">
    <property type="entry name" value="DUF5601"/>
</dbReference>
<feature type="compositionally biased region" description="Basic and acidic residues" evidence="7">
    <location>
        <begin position="868"/>
        <end position="892"/>
    </location>
</feature>
<feature type="region of interest" description="Disordered" evidence="7">
    <location>
        <begin position="732"/>
        <end position="1010"/>
    </location>
</feature>
<feature type="region of interest" description="Disordered" evidence="7">
    <location>
        <begin position="1200"/>
        <end position="1259"/>
    </location>
</feature>
<reference evidence="10 11" key="1">
    <citation type="submission" date="2024-02" db="EMBL/GenBank/DDBJ databases">
        <title>Chromosome-scale genome assembly of the rough periwinkle Littorina saxatilis.</title>
        <authorList>
            <person name="De Jode A."/>
            <person name="Faria R."/>
            <person name="Formenti G."/>
            <person name="Sims Y."/>
            <person name="Smith T.P."/>
            <person name="Tracey A."/>
            <person name="Wood J.M.D."/>
            <person name="Zagrodzka Z.B."/>
            <person name="Johannesson K."/>
            <person name="Butlin R.K."/>
            <person name="Leder E.H."/>
        </authorList>
    </citation>
    <scope>NUCLEOTIDE SEQUENCE [LARGE SCALE GENOMIC DNA]</scope>
    <source>
        <strain evidence="10">Snail1</strain>
        <tissue evidence="10">Muscle</tissue>
    </source>
</reference>
<dbReference type="InterPro" id="IPR008936">
    <property type="entry name" value="Rho_GTPase_activation_prot"/>
</dbReference>